<reference evidence="2" key="1">
    <citation type="submission" date="2017-08" db="EMBL/GenBank/DDBJ databases">
        <authorList>
            <person name="Varghese N."/>
            <person name="Submissions S."/>
        </authorList>
    </citation>
    <scope>NUCLEOTIDE SEQUENCE [LARGE SCALE GENOMIC DNA]</scope>
    <source>
        <strain evidence="2">KCTC 23107</strain>
    </source>
</reference>
<name>A0A286IAY5_9HYPH</name>
<keyword evidence="2" id="KW-1185">Reference proteome</keyword>
<dbReference type="AlphaFoldDB" id="A0A286IAY5"/>
<protein>
    <submittedName>
        <fullName evidence="1">Uncharacterized protein</fullName>
    </submittedName>
</protein>
<dbReference type="Proteomes" id="UP000219465">
    <property type="component" value="Unassembled WGS sequence"/>
</dbReference>
<evidence type="ECO:0000313" key="1">
    <source>
        <dbReference type="EMBL" id="SOE16786.1"/>
    </source>
</evidence>
<dbReference type="EMBL" id="OCPC01000002">
    <property type="protein sequence ID" value="SOE16786.1"/>
    <property type="molecule type" value="Genomic_DNA"/>
</dbReference>
<dbReference type="OrthoDB" id="10007817at2"/>
<sequence>MKSLVLKVPDVVKLQVSQVIKLQQKNTTSNPMTIDIVESDETKFNSSESIENIREATKSHKFSSSVNASGTIFGIKSSSSAGYEFEELVKTYYRASGKVEKFQTKTSETKFSVTLSPGDEITIYTNTLSGGGYEHVWDTTEKLTDATQTIVSITVGYDLTHIFDELMMKVIDLNPGIHVDSGEWSAYSQVCQKGKIGGIETYISEALKVLWTTGLDQSSWADVKAAARSAQKMDGDDALQTILLGFFNIKSPSHNAGQWNDLMDIGRKYLA</sequence>
<accession>A0A286IAY5</accession>
<organism evidence="1 2">
    <name type="scientific">Hoeflea halophila</name>
    <dbReference type="NCBI Taxonomy" id="714899"/>
    <lineage>
        <taxon>Bacteria</taxon>
        <taxon>Pseudomonadati</taxon>
        <taxon>Pseudomonadota</taxon>
        <taxon>Alphaproteobacteria</taxon>
        <taxon>Hyphomicrobiales</taxon>
        <taxon>Rhizobiaceae</taxon>
        <taxon>Hoeflea</taxon>
    </lineage>
</organism>
<proteinExistence type="predicted"/>
<dbReference type="RefSeq" id="WP_143438976.1">
    <property type="nucleotide sequence ID" value="NZ_OCPC01000002.1"/>
</dbReference>
<gene>
    <name evidence="1" type="ORF">SAMN05877838_1668</name>
</gene>
<evidence type="ECO:0000313" key="2">
    <source>
        <dbReference type="Proteomes" id="UP000219465"/>
    </source>
</evidence>